<evidence type="ECO:0000256" key="5">
    <source>
        <dbReference type="RuleBase" id="RU365090"/>
    </source>
</evidence>
<dbReference type="InterPro" id="IPR025877">
    <property type="entry name" value="MobA-like_NTP_Trfase"/>
</dbReference>
<keyword evidence="5" id="KW-0479">Metal-binding</keyword>
<accession>A0ABY3VK54</accession>
<reference evidence="8" key="1">
    <citation type="submission" date="2022-08" db="EMBL/GenBank/DDBJ databases">
        <title>Whole genome sequencing of non-tuberculosis mycobacteria type-strains.</title>
        <authorList>
            <person name="Igarashi Y."/>
            <person name="Osugi A."/>
            <person name="Mitarai S."/>
        </authorList>
    </citation>
    <scope>NUCLEOTIDE SEQUENCE</scope>
    <source>
        <strain evidence="8">DSM 45127</strain>
    </source>
</reference>
<dbReference type="InterPro" id="IPR036688">
    <property type="entry name" value="MoeA_C_domain_IV_sf"/>
</dbReference>
<evidence type="ECO:0000313" key="8">
    <source>
        <dbReference type="EMBL" id="UMB67530.1"/>
    </source>
</evidence>
<dbReference type="InterPro" id="IPR001453">
    <property type="entry name" value="MoaB/Mog_dom"/>
</dbReference>
<evidence type="ECO:0000259" key="7">
    <source>
        <dbReference type="SMART" id="SM00852"/>
    </source>
</evidence>
<comment type="catalytic activity">
    <reaction evidence="4">
        <text>adenylyl-molybdopterin + molybdate = Mo-molybdopterin + AMP + H(+)</text>
        <dbReference type="Rhea" id="RHEA:35047"/>
        <dbReference type="ChEBI" id="CHEBI:15378"/>
        <dbReference type="ChEBI" id="CHEBI:36264"/>
        <dbReference type="ChEBI" id="CHEBI:62727"/>
        <dbReference type="ChEBI" id="CHEBI:71302"/>
        <dbReference type="ChEBI" id="CHEBI:456215"/>
        <dbReference type="EC" id="2.10.1.1"/>
    </reaction>
</comment>
<evidence type="ECO:0000313" key="9">
    <source>
        <dbReference type="Proteomes" id="UP001055336"/>
    </source>
</evidence>
<comment type="similarity">
    <text evidence="2 5">Belongs to the MoeA family.</text>
</comment>
<dbReference type="PANTHER" id="PTHR10192:SF5">
    <property type="entry name" value="GEPHYRIN"/>
    <property type="match status" value="1"/>
</dbReference>
<dbReference type="SMART" id="SM00852">
    <property type="entry name" value="MoCF_biosynth"/>
    <property type="match status" value="1"/>
</dbReference>
<dbReference type="InterPro" id="IPR029044">
    <property type="entry name" value="Nucleotide-diphossugar_trans"/>
</dbReference>
<evidence type="ECO:0000256" key="1">
    <source>
        <dbReference type="ARBA" id="ARBA00002901"/>
    </source>
</evidence>
<feature type="region of interest" description="Disordered" evidence="6">
    <location>
        <begin position="290"/>
        <end position="312"/>
    </location>
</feature>
<name>A0ABY3VK54_9MYCO</name>
<dbReference type="Gene3D" id="2.170.190.11">
    <property type="entry name" value="Molybdopterin biosynthesis moea protein, domain 3"/>
    <property type="match status" value="1"/>
</dbReference>
<keyword evidence="9" id="KW-1185">Reference proteome</keyword>
<evidence type="ECO:0000256" key="6">
    <source>
        <dbReference type="SAM" id="MobiDB-lite"/>
    </source>
</evidence>
<dbReference type="Gene3D" id="3.90.105.10">
    <property type="entry name" value="Molybdopterin biosynthesis moea protein, domain 2"/>
    <property type="match status" value="1"/>
</dbReference>
<dbReference type="Pfam" id="PF00994">
    <property type="entry name" value="MoCF_biosynth"/>
    <property type="match status" value="1"/>
</dbReference>
<dbReference type="Gene3D" id="3.90.550.10">
    <property type="entry name" value="Spore Coat Polysaccharide Biosynthesis Protein SpsA, Chain A"/>
    <property type="match status" value="1"/>
</dbReference>
<dbReference type="EMBL" id="CP092488">
    <property type="protein sequence ID" value="UMB67530.1"/>
    <property type="molecule type" value="Genomic_DNA"/>
</dbReference>
<sequence length="570" mass="57617">MSTAGARPRHAIILAGGASTRLGADKPEQRVGGRRLLDIAVAAVADADAVVMVGPPREVPAGVTVVREDPPGSGPVAALGAGFAALPEAAADVVVLAADLPRITAEAVDTLAAARGDAPVALAIDDHDRPQYLTAVWDSRALQVALTAAPSRMRELLPHNAIGIRVADIVDVDTPEQLAAARSHADRSPDGVRSAVRSAIRPLPAVERGLDAAVGGVLAESLVAVAPFPPFDASAMDGWAVAGPGPWIPQDSAIAAGMHGATLAAGHACRIATGARLPMGAQRVIRDEEIDATPGSVRQRDTGPAGRDDTRRCGSEWPIGTVLASACTRVDDALASLARSAGVDRLVVRGPVRVTVHSSGDEIGVGTSTLDAGKPQLPETATGPVAARLRSFGAVVDIGRHLSDDPSALAAALAGDTDLVVIIGATGRGVADHLRAAISNVGGVIVADGVAMRPGGSVLVAVLPEAAARARVLLGVGGNPLAAVAGTAVLGPVIVESLTAAKPAALDLIPVRDLPRTDRWRVVPVEPDGSGAWIAAKHTATAHLAALVGRRALALVPPDCPESALVERLS</sequence>
<evidence type="ECO:0000256" key="2">
    <source>
        <dbReference type="ARBA" id="ARBA00010763"/>
    </source>
</evidence>
<dbReference type="InterPro" id="IPR005110">
    <property type="entry name" value="MoeA_linker/N"/>
</dbReference>
<dbReference type="SUPFAM" id="SSF53218">
    <property type="entry name" value="Molybdenum cofactor biosynthesis proteins"/>
    <property type="match status" value="1"/>
</dbReference>
<evidence type="ECO:0000256" key="4">
    <source>
        <dbReference type="ARBA" id="ARBA00047317"/>
    </source>
</evidence>
<proteinExistence type="inferred from homology"/>
<keyword evidence="5" id="KW-0501">Molybdenum cofactor biosynthesis</keyword>
<dbReference type="PANTHER" id="PTHR10192">
    <property type="entry name" value="MOLYBDOPTERIN BIOSYNTHESIS PROTEIN"/>
    <property type="match status" value="1"/>
</dbReference>
<keyword evidence="3 5" id="KW-0500">Molybdenum</keyword>
<dbReference type="SUPFAM" id="SSF63882">
    <property type="entry name" value="MoeA N-terminal region -like"/>
    <property type="match status" value="1"/>
</dbReference>
<dbReference type="InterPro" id="IPR038987">
    <property type="entry name" value="MoeA-like"/>
</dbReference>
<dbReference type="InterPro" id="IPR036135">
    <property type="entry name" value="MoeA_linker/N_sf"/>
</dbReference>
<dbReference type="RefSeq" id="WP_240257992.1">
    <property type="nucleotide sequence ID" value="NZ_CP092488.2"/>
</dbReference>
<protein>
    <recommendedName>
        <fullName evidence="5">Molybdopterin molybdenumtransferase</fullName>
        <ecNumber evidence="5">2.10.1.1</ecNumber>
    </recommendedName>
</protein>
<feature type="compositionally biased region" description="Basic and acidic residues" evidence="6">
    <location>
        <begin position="298"/>
        <end position="312"/>
    </location>
</feature>
<comment type="function">
    <text evidence="1 5">Catalyzes the insertion of molybdate into adenylated molybdopterin with the concomitant release of AMP.</text>
</comment>
<dbReference type="EC" id="2.10.1.1" evidence="5"/>
<dbReference type="SUPFAM" id="SSF53448">
    <property type="entry name" value="Nucleotide-diphospho-sugar transferases"/>
    <property type="match status" value="1"/>
</dbReference>
<dbReference type="Pfam" id="PF03453">
    <property type="entry name" value="MoeA_N"/>
    <property type="match status" value="1"/>
</dbReference>
<dbReference type="GO" id="GO:0016740">
    <property type="term" value="F:transferase activity"/>
    <property type="evidence" value="ECO:0007669"/>
    <property type="project" value="UniProtKB-KW"/>
</dbReference>
<comment type="pathway">
    <text evidence="5">Cofactor biosynthesis; molybdopterin biosynthesis.</text>
</comment>
<dbReference type="Gene3D" id="3.40.980.10">
    <property type="entry name" value="MoaB/Mog-like domain"/>
    <property type="match status" value="1"/>
</dbReference>
<dbReference type="Proteomes" id="UP001055336">
    <property type="component" value="Chromosome"/>
</dbReference>
<dbReference type="Gene3D" id="2.40.340.10">
    <property type="entry name" value="MoeA, C-terminal, domain IV"/>
    <property type="match status" value="1"/>
</dbReference>
<evidence type="ECO:0000256" key="3">
    <source>
        <dbReference type="ARBA" id="ARBA00022505"/>
    </source>
</evidence>
<keyword evidence="5" id="KW-0460">Magnesium</keyword>
<comment type="cofactor">
    <cofactor evidence="5">
        <name>Mg(2+)</name>
        <dbReference type="ChEBI" id="CHEBI:18420"/>
    </cofactor>
</comment>
<keyword evidence="5 8" id="KW-0808">Transferase</keyword>
<feature type="domain" description="MoaB/Mog" evidence="7">
    <location>
        <begin position="355"/>
        <end position="497"/>
    </location>
</feature>
<gene>
    <name evidence="8" type="ORF">MKK62_13440</name>
</gene>
<dbReference type="InterPro" id="IPR036425">
    <property type="entry name" value="MoaB/Mog-like_dom_sf"/>
</dbReference>
<organism evidence="8 9">
    <name type="scientific">Mycobacterium paraterrae</name>
    <dbReference type="NCBI Taxonomy" id="577492"/>
    <lineage>
        <taxon>Bacteria</taxon>
        <taxon>Bacillati</taxon>
        <taxon>Actinomycetota</taxon>
        <taxon>Actinomycetes</taxon>
        <taxon>Mycobacteriales</taxon>
        <taxon>Mycobacteriaceae</taxon>
        <taxon>Mycobacterium</taxon>
    </lineage>
</organism>
<dbReference type="Pfam" id="PF12804">
    <property type="entry name" value="NTP_transf_3"/>
    <property type="match status" value="1"/>
</dbReference>